<proteinExistence type="predicted"/>
<feature type="non-terminal residue" evidence="1">
    <location>
        <position position="70"/>
    </location>
</feature>
<reference evidence="1 2" key="1">
    <citation type="submission" date="2024-05" db="EMBL/GenBank/DDBJ databases">
        <title>Culex pipiens pipiens assembly and annotation.</title>
        <authorList>
            <person name="Alout H."/>
            <person name="Durand T."/>
        </authorList>
    </citation>
    <scope>NUCLEOTIDE SEQUENCE [LARGE SCALE GENOMIC DNA]</scope>
    <source>
        <strain evidence="1">HA-2024</strain>
        <tissue evidence="1">Whole body</tissue>
    </source>
</reference>
<keyword evidence="2" id="KW-1185">Reference proteome</keyword>
<dbReference type="AlphaFoldDB" id="A0ABD1DT69"/>
<gene>
    <name evidence="1" type="ORF">pipiens_019605</name>
</gene>
<evidence type="ECO:0000313" key="2">
    <source>
        <dbReference type="Proteomes" id="UP001562425"/>
    </source>
</evidence>
<organism evidence="1 2">
    <name type="scientific">Culex pipiens pipiens</name>
    <name type="common">Northern house mosquito</name>
    <dbReference type="NCBI Taxonomy" id="38569"/>
    <lineage>
        <taxon>Eukaryota</taxon>
        <taxon>Metazoa</taxon>
        <taxon>Ecdysozoa</taxon>
        <taxon>Arthropoda</taxon>
        <taxon>Hexapoda</taxon>
        <taxon>Insecta</taxon>
        <taxon>Pterygota</taxon>
        <taxon>Neoptera</taxon>
        <taxon>Endopterygota</taxon>
        <taxon>Diptera</taxon>
        <taxon>Nematocera</taxon>
        <taxon>Culicoidea</taxon>
        <taxon>Culicidae</taxon>
        <taxon>Culicinae</taxon>
        <taxon>Culicini</taxon>
        <taxon>Culex</taxon>
        <taxon>Culex</taxon>
    </lineage>
</organism>
<dbReference type="EMBL" id="JBEHCU010002361">
    <property type="protein sequence ID" value="KAL1402885.1"/>
    <property type="molecule type" value="Genomic_DNA"/>
</dbReference>
<sequence>MLCIICQNEYPKTTPPRILMGHFFFQPLNVLNPQKEALKENIKPHSMHISPWLVSSDVVTGSAKEATIIR</sequence>
<accession>A0ABD1DT69</accession>
<protein>
    <submittedName>
        <fullName evidence="1">Uncharacterized protein</fullName>
    </submittedName>
</protein>
<dbReference type="Proteomes" id="UP001562425">
    <property type="component" value="Unassembled WGS sequence"/>
</dbReference>
<evidence type="ECO:0000313" key="1">
    <source>
        <dbReference type="EMBL" id="KAL1402885.1"/>
    </source>
</evidence>
<comment type="caution">
    <text evidence="1">The sequence shown here is derived from an EMBL/GenBank/DDBJ whole genome shotgun (WGS) entry which is preliminary data.</text>
</comment>
<name>A0ABD1DT69_CULPP</name>